<dbReference type="Pfam" id="PF05048">
    <property type="entry name" value="NosD"/>
    <property type="match status" value="1"/>
</dbReference>
<gene>
    <name evidence="2" type="ORF">COV72_07715</name>
</gene>
<dbReference type="InterPro" id="IPR007742">
    <property type="entry name" value="NosD_dom"/>
</dbReference>
<dbReference type="EMBL" id="PCWA01000097">
    <property type="protein sequence ID" value="PIQ88507.1"/>
    <property type="molecule type" value="Genomic_DNA"/>
</dbReference>
<dbReference type="AlphaFoldDB" id="A0A2H0LVX7"/>
<evidence type="ECO:0000313" key="3">
    <source>
        <dbReference type="Proteomes" id="UP000229641"/>
    </source>
</evidence>
<dbReference type="SUPFAM" id="SSF51126">
    <property type="entry name" value="Pectin lyase-like"/>
    <property type="match status" value="1"/>
</dbReference>
<protein>
    <recommendedName>
        <fullName evidence="1">Periplasmic copper-binding protein NosD beta helix domain-containing protein</fullName>
    </recommendedName>
</protein>
<name>A0A2H0LVX7_9BACT</name>
<dbReference type="SMART" id="SM00710">
    <property type="entry name" value="PbH1"/>
    <property type="match status" value="7"/>
</dbReference>
<organism evidence="2 3">
    <name type="scientific">Candidatus Ghiorseimicrobium undicola</name>
    <dbReference type="NCBI Taxonomy" id="1974746"/>
    <lineage>
        <taxon>Bacteria</taxon>
        <taxon>Pseudomonadati</taxon>
        <taxon>Candidatus Omnitrophota</taxon>
        <taxon>Candidatus Ghiorseimicrobium</taxon>
    </lineage>
</organism>
<evidence type="ECO:0000313" key="2">
    <source>
        <dbReference type="EMBL" id="PIQ88507.1"/>
    </source>
</evidence>
<dbReference type="Proteomes" id="UP000229641">
    <property type="component" value="Unassembled WGS sequence"/>
</dbReference>
<dbReference type="InterPro" id="IPR006626">
    <property type="entry name" value="PbH1"/>
</dbReference>
<dbReference type="Gene3D" id="2.160.20.10">
    <property type="entry name" value="Single-stranded right-handed beta-helix, Pectin lyase-like"/>
    <property type="match status" value="1"/>
</dbReference>
<dbReference type="InterPro" id="IPR012334">
    <property type="entry name" value="Pectin_lyas_fold"/>
</dbReference>
<sequence length="582" mass="61058">MKQIKTILILSIVYCLLSIVCVYAADLQVESGGKLRTETFTFSPEADPGSTNSSEEGRVVYFNNQLRFSDGSDWQSIGGGKTVATRIVAAADSSLANKTADYICDGTGDQAEIQQAINDLGSNGGVVYLLEGTYSISTPIVFNNTAPRDSNKALIGTGAGTVLKPAGSVNVISAASVSNILIRNLTVSGKVGLSGRSGKSGIVASSLSASKICDIRVEYMNEYGMDLSVSDSVISGNYLAANGFDGIRLIPCADTVVSLNVISNNNQNAIRGVGITNSSIVNNQLVSNNNRGIYFWSGNSNIVSGNNIALNKLEGIGIGDVTQTNYGYTISSNIISSNGSLNSRPGIAGVFSRSIISNNSISFNAKFGIEIAFSNENNISANLIYNNGASGANDGINLTDCDYNNISYNRVSDMAGPSSGMAYMINISDSASSGNYIVSNQLNIPDTATGNLASIKDLGTGTQYTGKDKVTLEPVNYPVSDGGKIILSSVGGTGPVSYLRLSVSGSADIALANPAIEDGNALGDLLIIENASSYKISVNDESISGSNFEIYKNDDNRTWGKNTTSKFIWDGRAWLELSHADN</sequence>
<dbReference type="InterPro" id="IPR011050">
    <property type="entry name" value="Pectin_lyase_fold/virulence"/>
</dbReference>
<feature type="domain" description="Periplasmic copper-binding protein NosD beta helix" evidence="1">
    <location>
        <begin position="194"/>
        <end position="338"/>
    </location>
</feature>
<evidence type="ECO:0000259" key="1">
    <source>
        <dbReference type="Pfam" id="PF05048"/>
    </source>
</evidence>
<proteinExistence type="predicted"/>
<accession>A0A2H0LVX7</accession>
<comment type="caution">
    <text evidence="2">The sequence shown here is derived from an EMBL/GenBank/DDBJ whole genome shotgun (WGS) entry which is preliminary data.</text>
</comment>
<reference evidence="2 3" key="1">
    <citation type="submission" date="2017-09" db="EMBL/GenBank/DDBJ databases">
        <title>Depth-based differentiation of microbial function through sediment-hosted aquifers and enrichment of novel symbionts in the deep terrestrial subsurface.</title>
        <authorList>
            <person name="Probst A.J."/>
            <person name="Ladd B."/>
            <person name="Jarett J.K."/>
            <person name="Geller-Mcgrath D.E."/>
            <person name="Sieber C.M."/>
            <person name="Emerson J.B."/>
            <person name="Anantharaman K."/>
            <person name="Thomas B.C."/>
            <person name="Malmstrom R."/>
            <person name="Stieglmeier M."/>
            <person name="Klingl A."/>
            <person name="Woyke T."/>
            <person name="Ryan C.M."/>
            <person name="Banfield J.F."/>
        </authorList>
    </citation>
    <scope>NUCLEOTIDE SEQUENCE [LARGE SCALE GENOMIC DNA]</scope>
    <source>
        <strain evidence="2">CG11_big_fil_rev_8_21_14_0_20_42_13</strain>
    </source>
</reference>